<dbReference type="KEGG" id="olu:OSTLU_29635"/>
<evidence type="ECO:0000313" key="3">
    <source>
        <dbReference type="Proteomes" id="UP000001568"/>
    </source>
</evidence>
<organism evidence="2 3">
    <name type="scientific">Ostreococcus lucimarinus (strain CCE9901)</name>
    <dbReference type="NCBI Taxonomy" id="436017"/>
    <lineage>
        <taxon>Eukaryota</taxon>
        <taxon>Viridiplantae</taxon>
        <taxon>Chlorophyta</taxon>
        <taxon>Mamiellophyceae</taxon>
        <taxon>Mamiellales</taxon>
        <taxon>Bathycoccaceae</taxon>
        <taxon>Ostreococcus</taxon>
    </lineage>
</organism>
<dbReference type="GeneID" id="5006842"/>
<proteinExistence type="predicted"/>
<evidence type="ECO:0000256" key="1">
    <source>
        <dbReference type="SAM" id="MobiDB-lite"/>
    </source>
</evidence>
<feature type="region of interest" description="Disordered" evidence="1">
    <location>
        <begin position="67"/>
        <end position="92"/>
    </location>
</feature>
<keyword evidence="3" id="KW-1185">Reference proteome</keyword>
<feature type="compositionally biased region" description="Basic and acidic residues" evidence="1">
    <location>
        <begin position="67"/>
        <end position="81"/>
    </location>
</feature>
<evidence type="ECO:0000313" key="2">
    <source>
        <dbReference type="EMBL" id="ABP01236.1"/>
    </source>
</evidence>
<reference evidence="2 3" key="1">
    <citation type="journal article" date="2007" name="Proc. Natl. Acad. Sci. U.S.A.">
        <title>The tiny eukaryote Ostreococcus provides genomic insights into the paradox of plankton speciation.</title>
        <authorList>
            <person name="Palenik B."/>
            <person name="Grimwood J."/>
            <person name="Aerts A."/>
            <person name="Rouze P."/>
            <person name="Salamov A."/>
            <person name="Putnam N."/>
            <person name="Dupont C."/>
            <person name="Jorgensen R."/>
            <person name="Derelle E."/>
            <person name="Rombauts S."/>
            <person name="Zhou K."/>
            <person name="Otillar R."/>
            <person name="Merchant S.S."/>
            <person name="Podell S."/>
            <person name="Gaasterland T."/>
            <person name="Napoli C."/>
            <person name="Gendler K."/>
            <person name="Manuell A."/>
            <person name="Tai V."/>
            <person name="Vallon O."/>
            <person name="Piganeau G."/>
            <person name="Jancek S."/>
            <person name="Heijde M."/>
            <person name="Jabbari K."/>
            <person name="Bowler C."/>
            <person name="Lohr M."/>
            <person name="Robbens S."/>
            <person name="Werner G."/>
            <person name="Dubchak I."/>
            <person name="Pazour G.J."/>
            <person name="Ren Q."/>
            <person name="Paulsen I."/>
            <person name="Delwiche C."/>
            <person name="Schmutz J."/>
            <person name="Rokhsar D."/>
            <person name="Van de Peer Y."/>
            <person name="Moreau H."/>
            <person name="Grigoriev I.V."/>
        </authorList>
    </citation>
    <scope>NUCLEOTIDE SEQUENCE [LARGE SCALE GENOMIC DNA]</scope>
    <source>
        <strain evidence="2 3">CCE9901</strain>
    </source>
</reference>
<gene>
    <name evidence="2" type="ORF">OSTLU_29635</name>
</gene>
<feature type="compositionally biased region" description="Polar residues" evidence="1">
    <location>
        <begin position="141"/>
        <end position="156"/>
    </location>
</feature>
<feature type="region of interest" description="Disordered" evidence="1">
    <location>
        <begin position="113"/>
        <end position="168"/>
    </location>
</feature>
<dbReference type="HOGENOM" id="CLU_734441_0_0_1"/>
<dbReference type="PROSITE" id="PS50330">
    <property type="entry name" value="UIM"/>
    <property type="match status" value="1"/>
</dbReference>
<dbReference type="Gramene" id="ABP01236">
    <property type="protein sequence ID" value="ABP01236"/>
    <property type="gene ID" value="OSTLU_29635"/>
</dbReference>
<dbReference type="Proteomes" id="UP000001568">
    <property type="component" value="Chromosome 21"/>
</dbReference>
<protein>
    <submittedName>
        <fullName evidence="2">Uncharacterized protein</fullName>
    </submittedName>
</protein>
<accession>A4SBJ8</accession>
<dbReference type="InterPro" id="IPR003903">
    <property type="entry name" value="UIM_dom"/>
</dbReference>
<dbReference type="RefSeq" id="XP_001422877.1">
    <property type="nucleotide sequence ID" value="XM_001422840.1"/>
</dbReference>
<sequence>MYDMYHRHRRLNDDVVMSFDADSILQSSATDTNAMSDFDRAAQCASTEDALRTLGMLAMPSEFRQSRLERQREAAKRKESVARVSSGPKTSSAVVDIDPFAEYLQHDRGFAPARVSSKPAGVSSPPPSMRTAKPARRPTGGSYTNARKHGASTSVSRLARVPSSESDDDIVPARRRRDFDVGFRRTASGKFTFGGEDRTQTRVAFEPQVHVAQSRNHEDDFRADIERWPQLQPETNDNAEDEQIAEAIRLSKLEFKKQSREHNSARAMHIECDELFGDMTEEEIVALVVRMSQEETTSEAALPMPTKTEWVNARLGEIFFPDIERARQVAEIFRATETDRNATIDLLIGAGAAESDAKAFWELFDAVTLTDNDSHVD</sequence>
<dbReference type="AlphaFoldDB" id="A4SBJ8"/>
<name>A4SBJ8_OSTLU</name>
<dbReference type="EMBL" id="CP000601">
    <property type="protein sequence ID" value="ABP01236.1"/>
    <property type="molecule type" value="Genomic_DNA"/>
</dbReference>